<comment type="function">
    <text evidence="4">Sulfurates the molybdenum cofactor. Sulfation of molybdenum is essential for xanthine dehydrogenase (XDH) and aldehyde oxidase (ADO) enzymes in which molybdenum cofactor is liganded by 1 oxygen and 1 sulfur atom in active form.</text>
</comment>
<dbReference type="InterPro" id="IPR028886">
    <property type="entry name" value="MoCo_sulfurase"/>
</dbReference>
<dbReference type="PANTHER" id="PTHR14237">
    <property type="entry name" value="MOLYBDOPTERIN COFACTOR SULFURASE MOSC"/>
    <property type="match status" value="1"/>
</dbReference>
<dbReference type="Proteomes" id="UP000324897">
    <property type="component" value="Chromosome 3"/>
</dbReference>
<dbReference type="InterPro" id="IPR005302">
    <property type="entry name" value="MoCF_Sase_C"/>
</dbReference>
<dbReference type="PANTHER" id="PTHR14237:SF80">
    <property type="entry name" value="MOLYBDENUM COFACTOR SULFURASE"/>
    <property type="match status" value="1"/>
</dbReference>
<dbReference type="GO" id="GO:0008265">
    <property type="term" value="F:molybdenum cofactor sulfurtransferase activity"/>
    <property type="evidence" value="ECO:0007669"/>
    <property type="project" value="UniProtKB-UniRule"/>
</dbReference>
<dbReference type="SUPFAM" id="SSF53383">
    <property type="entry name" value="PLP-dependent transferases"/>
    <property type="match status" value="2"/>
</dbReference>
<dbReference type="Pfam" id="PF03476">
    <property type="entry name" value="MOSC_N"/>
    <property type="match status" value="1"/>
</dbReference>
<dbReference type="InterPro" id="IPR015422">
    <property type="entry name" value="PyrdxlP-dep_Trfase_small"/>
</dbReference>
<proteinExistence type="inferred from homology"/>
<dbReference type="Gene3D" id="3.40.640.10">
    <property type="entry name" value="Type I PLP-dependent aspartate aminotransferase-like (Major domain)"/>
    <property type="match status" value="1"/>
</dbReference>
<comment type="similarity">
    <text evidence="4">Belongs to the class-V pyridoxal-phosphate-dependent aminotransferase family. MOCOS subfamily.</text>
</comment>
<reference evidence="6 7" key="1">
    <citation type="journal article" date="2019" name="Sci. Rep.">
        <title>A high-quality genome of Eragrostis curvula grass provides insights into Poaceae evolution and supports new strategies to enhance forage quality.</title>
        <authorList>
            <person name="Carballo J."/>
            <person name="Santos B.A.C.M."/>
            <person name="Zappacosta D."/>
            <person name="Garbus I."/>
            <person name="Selva J.P."/>
            <person name="Gallo C.A."/>
            <person name="Diaz A."/>
            <person name="Albertini E."/>
            <person name="Caccamo M."/>
            <person name="Echenique V."/>
        </authorList>
    </citation>
    <scope>NUCLEOTIDE SEQUENCE [LARGE SCALE GENOMIC DNA]</scope>
    <source>
        <strain evidence="7">cv. Victoria</strain>
        <tissue evidence="6">Leaf</tissue>
    </source>
</reference>
<comment type="catalytic activity">
    <reaction evidence="4">
        <text>Mo-molybdopterin + L-cysteine + AH2 = thio-Mo-molybdopterin + L-alanine + A + H2O</text>
        <dbReference type="Rhea" id="RHEA:42636"/>
        <dbReference type="ChEBI" id="CHEBI:13193"/>
        <dbReference type="ChEBI" id="CHEBI:15377"/>
        <dbReference type="ChEBI" id="CHEBI:17499"/>
        <dbReference type="ChEBI" id="CHEBI:35235"/>
        <dbReference type="ChEBI" id="CHEBI:57972"/>
        <dbReference type="ChEBI" id="CHEBI:71302"/>
        <dbReference type="ChEBI" id="CHEBI:82685"/>
        <dbReference type="EC" id="2.8.1.9"/>
    </reaction>
</comment>
<dbReference type="EMBL" id="RWGY01000039">
    <property type="protein sequence ID" value="TVU08500.1"/>
    <property type="molecule type" value="Genomic_DNA"/>
</dbReference>
<comment type="cofactor">
    <cofactor evidence="4">
        <name>pyridoxal 5'-phosphate</name>
        <dbReference type="ChEBI" id="CHEBI:597326"/>
    </cofactor>
</comment>
<dbReference type="SUPFAM" id="SSF141673">
    <property type="entry name" value="MOSC N-terminal domain-like"/>
    <property type="match status" value="1"/>
</dbReference>
<dbReference type="Gene3D" id="3.90.1150.10">
    <property type="entry name" value="Aspartate Aminotransferase, domain 1"/>
    <property type="match status" value="1"/>
</dbReference>
<evidence type="ECO:0000256" key="4">
    <source>
        <dbReference type="HAMAP-Rule" id="MF_03050"/>
    </source>
</evidence>
<organism evidence="6 7">
    <name type="scientific">Eragrostis curvula</name>
    <name type="common">weeping love grass</name>
    <dbReference type="NCBI Taxonomy" id="38414"/>
    <lineage>
        <taxon>Eukaryota</taxon>
        <taxon>Viridiplantae</taxon>
        <taxon>Streptophyta</taxon>
        <taxon>Embryophyta</taxon>
        <taxon>Tracheophyta</taxon>
        <taxon>Spermatophyta</taxon>
        <taxon>Magnoliopsida</taxon>
        <taxon>Liliopsida</taxon>
        <taxon>Poales</taxon>
        <taxon>Poaceae</taxon>
        <taxon>PACMAD clade</taxon>
        <taxon>Chloridoideae</taxon>
        <taxon>Eragrostideae</taxon>
        <taxon>Eragrostidinae</taxon>
        <taxon>Eragrostis</taxon>
    </lineage>
</organism>
<keyword evidence="7" id="KW-1185">Reference proteome</keyword>
<dbReference type="InterPro" id="IPR011037">
    <property type="entry name" value="Pyrv_Knase-like_insert_dom_sf"/>
</dbReference>
<feature type="modified residue" description="N6-(pyridoxal phosphate)lysine" evidence="4">
    <location>
        <position position="308"/>
    </location>
</feature>
<dbReference type="HAMAP" id="MF_03050">
    <property type="entry name" value="MOCOS"/>
    <property type="match status" value="1"/>
</dbReference>
<dbReference type="Pfam" id="PF00266">
    <property type="entry name" value="Aminotran_5"/>
    <property type="match status" value="1"/>
</dbReference>
<protein>
    <recommendedName>
        <fullName evidence="4">Molybdenum cofactor sulfurase</fullName>
        <shortName evidence="4">MCS</shortName>
        <shortName evidence="4">MOS</shortName>
        <shortName evidence="4">MoCo sulfurase</shortName>
        <ecNumber evidence="4">2.8.1.9</ecNumber>
    </recommendedName>
    <alternativeName>
        <fullName evidence="4">Molybdenum cofactor sulfurtransferase</fullName>
    </alternativeName>
</protein>
<accession>A0A5J9TAQ2</accession>
<keyword evidence="2 4" id="KW-0663">Pyridoxal phosphate</keyword>
<feature type="domain" description="MOSC" evidence="5">
    <location>
        <begin position="711"/>
        <end position="886"/>
    </location>
</feature>
<dbReference type="OrthoDB" id="10264306at2759"/>
<dbReference type="SUPFAM" id="SSF50800">
    <property type="entry name" value="PK beta-barrel domain-like"/>
    <property type="match status" value="1"/>
</dbReference>
<dbReference type="EC" id="2.8.1.9" evidence="4"/>
<evidence type="ECO:0000256" key="2">
    <source>
        <dbReference type="ARBA" id="ARBA00022898"/>
    </source>
</evidence>
<dbReference type="PROSITE" id="PS51340">
    <property type="entry name" value="MOSC"/>
    <property type="match status" value="1"/>
</dbReference>
<keyword evidence="1 4" id="KW-0808">Transferase</keyword>
<evidence type="ECO:0000256" key="1">
    <source>
        <dbReference type="ARBA" id="ARBA00022679"/>
    </source>
</evidence>
<dbReference type="AlphaFoldDB" id="A0A5J9TAQ2"/>
<dbReference type="InterPro" id="IPR015421">
    <property type="entry name" value="PyrdxlP-dep_Trfase_major"/>
</dbReference>
<dbReference type="GO" id="GO:0032787">
    <property type="term" value="P:monocarboxylic acid metabolic process"/>
    <property type="evidence" value="ECO:0007669"/>
    <property type="project" value="UniProtKB-ARBA"/>
</dbReference>
<sequence length="888" mass="98711">MEQSKAEFLEQFGADYGYPDAPRGIDELRATEFKRLEGTVYLDHAGATLYSEAQMANVVKDLTTNVYGNPHSQSDSSMAASDLVASARHQVLKYFNASPRDYRCVFTSGATSALKLVGECFPWSRDSCYVYTMENHNSVLGIRDDTIAFLVSSVISRDFKAFKFKYLKMSSSNLKYALGKGANVLAVDVEEVGDLPKNHGSDTVFKISRHSIQRRGDDALFHNHQNGCLTASSGNHMNLFAFPSECNFSGHKFNLSLVKHIKEGKFIGFPSQKQGQWMVLIDAAKGCTTEPPNLAVYPADFVVCSFYKIFGYPTGLGALIVKNGYVDNQSFKVVDDPLSKKGISSNELLPIFMTEAASLLNKTYFSGGTVAASIADIDFVRRRKGIEQVLEDGTVSFLSISSLRYGFNIIDTLTISAIARHTASLATYVRTKMLDLKHSNEKNVCTIYGQQASKVNDLKMGPTITFNLKREDGTWFGYREVEKLASLSGIHLRTGCFCNPGACAKYLGLSHSDLVSNFEAGHVCWDDNDIINGKPTGAVRISFGYMSTYEDAEEFLKFLRSSFVSKAIALNNGHMLNINALVLVDDWSSQAVSDIHLKSITIYPVKSCQGFSVQSWPLTTGGLKYDREWLLQGSGGEILTQKKVPELSSIHTLIDLELGKLFIESPKCKDKLQISLEHLTHLTAELDVYGQRYEVQSYCDTINTWFSEAIGRPCSFMRCSSSKYRSCSIAGGRDNLCRDARSKLSFVNEGQLLLISEESVSDLNSRLHSSNANGKQRVVVDAMRFRPNIVTSGSTPYNEDNWKRLRIGDAYFTSMGGCNRCQMINLYQNSGQVVKAKEPLATLASYRRQKGKILFGVLLNYEDGMDGEDDTVVERWLQVGQEVYPYTD</sequence>
<dbReference type="InterPro" id="IPR000192">
    <property type="entry name" value="Aminotrans_V_dom"/>
</dbReference>
<dbReference type="InterPro" id="IPR015424">
    <property type="entry name" value="PyrdxlP-dep_Trfase"/>
</dbReference>
<dbReference type="GO" id="GO:0030151">
    <property type="term" value="F:molybdenum ion binding"/>
    <property type="evidence" value="ECO:0007669"/>
    <property type="project" value="UniProtKB-UniRule"/>
</dbReference>
<dbReference type="GO" id="GO:0016829">
    <property type="term" value="F:lyase activity"/>
    <property type="evidence" value="ECO:0007669"/>
    <property type="project" value="UniProtKB-UniRule"/>
</dbReference>
<evidence type="ECO:0000256" key="3">
    <source>
        <dbReference type="ARBA" id="ARBA00023150"/>
    </source>
</evidence>
<dbReference type="Gramene" id="TVU08500">
    <property type="protein sequence ID" value="TVU08500"/>
    <property type="gene ID" value="EJB05_41905"/>
</dbReference>
<dbReference type="GO" id="GO:0030170">
    <property type="term" value="F:pyridoxal phosphate binding"/>
    <property type="evidence" value="ECO:0007669"/>
    <property type="project" value="UniProtKB-UniRule"/>
</dbReference>
<dbReference type="InterPro" id="IPR005303">
    <property type="entry name" value="MOCOS_middle"/>
</dbReference>
<evidence type="ECO:0000313" key="6">
    <source>
        <dbReference type="EMBL" id="TVU08500.1"/>
    </source>
</evidence>
<evidence type="ECO:0000259" key="5">
    <source>
        <dbReference type="PROSITE" id="PS51340"/>
    </source>
</evidence>
<keyword evidence="3 4" id="KW-0501">Molybdenum cofactor biosynthesis</keyword>
<dbReference type="GO" id="GO:0006777">
    <property type="term" value="P:Mo-molybdopterin cofactor biosynthetic process"/>
    <property type="evidence" value="ECO:0007669"/>
    <property type="project" value="UniProtKB-UniRule"/>
</dbReference>
<evidence type="ECO:0000313" key="7">
    <source>
        <dbReference type="Proteomes" id="UP000324897"/>
    </source>
</evidence>
<gene>
    <name evidence="6" type="ORF">EJB05_41905</name>
</gene>
<dbReference type="Pfam" id="PF03473">
    <property type="entry name" value="MOSC"/>
    <property type="match status" value="1"/>
</dbReference>
<feature type="active site" evidence="4">
    <location>
        <position position="498"/>
    </location>
</feature>
<name>A0A5J9TAQ2_9POAL</name>
<comment type="caution">
    <text evidence="6">The sequence shown here is derived from an EMBL/GenBank/DDBJ whole genome shotgun (WGS) entry which is preliminary data.</text>
</comment>